<gene>
    <name evidence="2" type="ORF">CFB84_12245</name>
</gene>
<dbReference type="Proteomes" id="UP000214600">
    <property type="component" value="Unassembled WGS sequence"/>
</dbReference>
<dbReference type="RefSeq" id="WP_089450888.1">
    <property type="nucleotide sequence ID" value="NZ_NKFA01000005.1"/>
</dbReference>
<feature type="signal peptide" evidence="1">
    <location>
        <begin position="1"/>
        <end position="27"/>
    </location>
</feature>
<feature type="chain" id="PRO_5012149774" evidence="1">
    <location>
        <begin position="28"/>
        <end position="148"/>
    </location>
</feature>
<name>A0A228IYC1_9BURK</name>
<keyword evidence="1" id="KW-0732">Signal</keyword>
<protein>
    <submittedName>
        <fullName evidence="2">Uncharacterized protein</fullName>
    </submittedName>
</protein>
<accession>A0A228IYC1</accession>
<reference evidence="2 3" key="2">
    <citation type="submission" date="2017-08" db="EMBL/GenBank/DDBJ databases">
        <title>WGS of novel Burkholderia cepaca complex species.</title>
        <authorList>
            <person name="Lipuma J."/>
            <person name="Spilker T."/>
        </authorList>
    </citation>
    <scope>NUCLEOTIDE SEQUENCE [LARGE SCALE GENOMIC DNA]</scope>
    <source>
        <strain evidence="2 3">AU17325</strain>
    </source>
</reference>
<evidence type="ECO:0000313" key="2">
    <source>
        <dbReference type="EMBL" id="OXI47142.1"/>
    </source>
</evidence>
<proteinExistence type="predicted"/>
<evidence type="ECO:0000256" key="1">
    <source>
        <dbReference type="SAM" id="SignalP"/>
    </source>
</evidence>
<dbReference type="AlphaFoldDB" id="A0A228IYC1"/>
<reference evidence="3" key="1">
    <citation type="submission" date="2017-06" db="EMBL/GenBank/DDBJ databases">
        <authorList>
            <person name="LiPuma J."/>
            <person name="Spilker T."/>
        </authorList>
    </citation>
    <scope>NUCLEOTIDE SEQUENCE [LARGE SCALE GENOMIC DNA]</scope>
    <source>
        <strain evidence="3">AU17325</strain>
    </source>
</reference>
<dbReference type="OrthoDB" id="9029647at2"/>
<comment type="caution">
    <text evidence="2">The sequence shown here is derived from an EMBL/GenBank/DDBJ whole genome shotgun (WGS) entry which is preliminary data.</text>
</comment>
<organism evidence="2 3">
    <name type="scientific">Burkholderia aenigmatica</name>
    <dbReference type="NCBI Taxonomy" id="2015348"/>
    <lineage>
        <taxon>Bacteria</taxon>
        <taxon>Pseudomonadati</taxon>
        <taxon>Pseudomonadota</taxon>
        <taxon>Betaproteobacteria</taxon>
        <taxon>Burkholderiales</taxon>
        <taxon>Burkholderiaceae</taxon>
        <taxon>Burkholderia</taxon>
        <taxon>Burkholderia cepacia complex</taxon>
    </lineage>
</organism>
<sequence length="148" mass="15802">MYRTLRSITVATVISVAALAMPGQATAAPPATTSQPAETPRPMEMYAVQLPFAGIVDAARSWLTKNGTVVISEEHVIAGEHNTSHYRYLIVVMPAKSSPNKSYLTVEVSKGDTPPPHGAAAPLDELHAFIRQLGEKIGVAPQFVRAAK</sequence>
<evidence type="ECO:0000313" key="3">
    <source>
        <dbReference type="Proteomes" id="UP000214600"/>
    </source>
</evidence>
<dbReference type="EMBL" id="NKFA01000005">
    <property type="protein sequence ID" value="OXI47142.1"/>
    <property type="molecule type" value="Genomic_DNA"/>
</dbReference>